<dbReference type="PROSITE" id="PS50110">
    <property type="entry name" value="RESPONSE_REGULATORY"/>
    <property type="match status" value="1"/>
</dbReference>
<dbReference type="CDD" id="cd06170">
    <property type="entry name" value="LuxR_C_like"/>
    <property type="match status" value="1"/>
</dbReference>
<dbReference type="PROSITE" id="PS50043">
    <property type="entry name" value="HTH_LUXR_2"/>
    <property type="match status" value="1"/>
</dbReference>
<organism evidence="5 6">
    <name type="scientific">Halobacteriovorax marinus</name>
    <dbReference type="NCBI Taxonomy" id="97084"/>
    <lineage>
        <taxon>Bacteria</taxon>
        <taxon>Pseudomonadati</taxon>
        <taxon>Bdellovibrionota</taxon>
        <taxon>Bacteriovoracia</taxon>
        <taxon>Bacteriovoracales</taxon>
        <taxon>Halobacteriovoraceae</taxon>
        <taxon>Halobacteriovorax</taxon>
    </lineage>
</organism>
<dbReference type="InterPro" id="IPR009875">
    <property type="entry name" value="PilZ_domain"/>
</dbReference>
<evidence type="ECO:0000259" key="3">
    <source>
        <dbReference type="PROSITE" id="PS50043"/>
    </source>
</evidence>
<dbReference type="InterPro" id="IPR016032">
    <property type="entry name" value="Sig_transdc_resp-reg_C-effctor"/>
</dbReference>
<dbReference type="InterPro" id="IPR052048">
    <property type="entry name" value="ST_Response_Regulator"/>
</dbReference>
<evidence type="ECO:0000313" key="5">
    <source>
        <dbReference type="EMBL" id="OUR98731.1"/>
    </source>
</evidence>
<dbReference type="Gene3D" id="1.10.10.10">
    <property type="entry name" value="Winged helix-like DNA-binding domain superfamily/Winged helix DNA-binding domain"/>
    <property type="match status" value="1"/>
</dbReference>
<dbReference type="InterPro" id="IPR000792">
    <property type="entry name" value="Tscrpt_reg_LuxR_C"/>
</dbReference>
<proteinExistence type="predicted"/>
<comment type="caution">
    <text evidence="5">The sequence shown here is derived from an EMBL/GenBank/DDBJ whole genome shotgun (WGS) entry which is preliminary data.</text>
</comment>
<feature type="modified residue" description="4-aspartylphosphate" evidence="2">
    <location>
        <position position="142"/>
    </location>
</feature>
<dbReference type="InterPro" id="IPR011006">
    <property type="entry name" value="CheY-like_superfamily"/>
</dbReference>
<dbReference type="InterPro" id="IPR036388">
    <property type="entry name" value="WH-like_DNA-bd_sf"/>
</dbReference>
<dbReference type="GO" id="GO:0000160">
    <property type="term" value="P:phosphorelay signal transduction system"/>
    <property type="evidence" value="ECO:0007669"/>
    <property type="project" value="InterPro"/>
</dbReference>
<evidence type="ECO:0000313" key="6">
    <source>
        <dbReference type="Proteomes" id="UP000196531"/>
    </source>
</evidence>
<dbReference type="InterPro" id="IPR001789">
    <property type="entry name" value="Sig_transdc_resp-reg_receiver"/>
</dbReference>
<dbReference type="Gene3D" id="3.40.50.2300">
    <property type="match status" value="1"/>
</dbReference>
<name>A0A1Y5FAU5_9BACT</name>
<dbReference type="PANTHER" id="PTHR43228:SF1">
    <property type="entry name" value="TWO-COMPONENT RESPONSE REGULATOR ARR22"/>
    <property type="match status" value="1"/>
</dbReference>
<dbReference type="SUPFAM" id="SSF52172">
    <property type="entry name" value="CheY-like"/>
    <property type="match status" value="1"/>
</dbReference>
<dbReference type="SUPFAM" id="SSF46894">
    <property type="entry name" value="C-terminal effector domain of the bipartite response regulators"/>
    <property type="match status" value="1"/>
</dbReference>
<dbReference type="Gene3D" id="2.40.10.220">
    <property type="entry name" value="predicted glycosyltransferase like domains"/>
    <property type="match status" value="1"/>
</dbReference>
<keyword evidence="2" id="KW-0597">Phosphoprotein</keyword>
<dbReference type="SMART" id="SM00448">
    <property type="entry name" value="REC"/>
    <property type="match status" value="1"/>
</dbReference>
<feature type="domain" description="Response regulatory" evidence="4">
    <location>
        <begin position="93"/>
        <end position="207"/>
    </location>
</feature>
<dbReference type="Pfam" id="PF07238">
    <property type="entry name" value="PilZ"/>
    <property type="match status" value="1"/>
</dbReference>
<dbReference type="SMART" id="SM00421">
    <property type="entry name" value="HTH_LUXR"/>
    <property type="match status" value="1"/>
</dbReference>
<evidence type="ECO:0000256" key="2">
    <source>
        <dbReference type="PROSITE-ProRule" id="PRU00169"/>
    </source>
</evidence>
<feature type="domain" description="HTH luxR-type" evidence="3">
    <location>
        <begin position="9"/>
        <end position="78"/>
    </location>
</feature>
<dbReference type="Pfam" id="PF00072">
    <property type="entry name" value="Response_reg"/>
    <property type="match status" value="1"/>
</dbReference>
<dbReference type="EMBL" id="MAAO01000004">
    <property type="protein sequence ID" value="OUR98731.1"/>
    <property type="molecule type" value="Genomic_DNA"/>
</dbReference>
<dbReference type="AlphaFoldDB" id="A0A1Y5FAU5"/>
<dbReference type="Proteomes" id="UP000196531">
    <property type="component" value="Unassembled WGS sequence"/>
</dbReference>
<dbReference type="GO" id="GO:0006355">
    <property type="term" value="P:regulation of DNA-templated transcription"/>
    <property type="evidence" value="ECO:0007669"/>
    <property type="project" value="InterPro"/>
</dbReference>
<gene>
    <name evidence="5" type="ORF">A9Q84_04780</name>
</gene>
<evidence type="ECO:0000259" key="4">
    <source>
        <dbReference type="PROSITE" id="PS50110"/>
    </source>
</evidence>
<evidence type="ECO:0000256" key="1">
    <source>
        <dbReference type="ARBA" id="ARBA00023125"/>
    </source>
</evidence>
<dbReference type="Pfam" id="PF00196">
    <property type="entry name" value="GerE"/>
    <property type="match status" value="1"/>
</dbReference>
<protein>
    <recommendedName>
        <fullName evidence="7">Response regulator</fullName>
    </recommendedName>
</protein>
<accession>A0A1Y5FAU5</accession>
<dbReference type="GO" id="GO:0035438">
    <property type="term" value="F:cyclic-di-GMP binding"/>
    <property type="evidence" value="ECO:0007669"/>
    <property type="project" value="InterPro"/>
</dbReference>
<evidence type="ECO:0008006" key="7">
    <source>
        <dbReference type="Google" id="ProtNLM"/>
    </source>
</evidence>
<sequence length="327" mass="37360">MENQEQKQILEDFACRYNLTPRESQIVGQLLMQMTSTRQISESLGISTSTVRNHFEHIFKKTNCDNKCEVAVLIYKALLEELKSFKFLNRTPKVLVVDDNSVMCEVLASSIEKYGIKATTLTNPEKVFDLLEVERFDCIISDIRMPGMDGVELLEKVRTVHPFWPFVILISGHHDYDLDELLNFGAVAFVQKPFKADEIYQLISNYYVDDLVQRNRLMLMDKEVSDCFNKDIIDLATVSVGTGGAFISFDEIPTLVKANVGKFYDFNVKVDEHSEVVKIVAEVVWKRSPNEENAGLGIRFLTLTPGLDKYIKKHITQNKISSFIPNL</sequence>
<dbReference type="CDD" id="cd00156">
    <property type="entry name" value="REC"/>
    <property type="match status" value="1"/>
</dbReference>
<keyword evidence="1" id="KW-0238">DNA-binding</keyword>
<reference evidence="6" key="1">
    <citation type="journal article" date="2017" name="Proc. Natl. Acad. Sci. U.S.A.">
        <title>Simulation of Deepwater Horizon oil plume reveals substrate specialization within a complex community of hydrocarbon-degraders.</title>
        <authorList>
            <person name="Hu P."/>
            <person name="Dubinsky E.A."/>
            <person name="Probst A.J."/>
            <person name="Wang J."/>
            <person name="Sieber C.M.K."/>
            <person name="Tom L.M."/>
            <person name="Gardinali P."/>
            <person name="Banfield J.F."/>
            <person name="Atlas R.M."/>
            <person name="Andersen G.L."/>
        </authorList>
    </citation>
    <scope>NUCLEOTIDE SEQUENCE [LARGE SCALE GENOMIC DNA]</scope>
</reference>
<dbReference type="GO" id="GO:0003677">
    <property type="term" value="F:DNA binding"/>
    <property type="evidence" value="ECO:0007669"/>
    <property type="project" value="UniProtKB-KW"/>
</dbReference>
<dbReference type="PANTHER" id="PTHR43228">
    <property type="entry name" value="TWO-COMPONENT RESPONSE REGULATOR"/>
    <property type="match status" value="1"/>
</dbReference>